<feature type="region of interest" description="Disordered" evidence="1">
    <location>
        <begin position="108"/>
        <end position="127"/>
    </location>
</feature>
<dbReference type="Proteomes" id="UP001489004">
    <property type="component" value="Unassembled WGS sequence"/>
</dbReference>
<dbReference type="PANTHER" id="PTHR47605:SF2">
    <property type="entry name" value="TRANSCRIPTIONAL ELONGATION REGULATOR MINIYO"/>
    <property type="match status" value="1"/>
</dbReference>
<evidence type="ECO:0000256" key="1">
    <source>
        <dbReference type="SAM" id="MobiDB-lite"/>
    </source>
</evidence>
<feature type="region of interest" description="Disordered" evidence="1">
    <location>
        <begin position="26"/>
        <end position="45"/>
    </location>
</feature>
<evidence type="ECO:0000313" key="4">
    <source>
        <dbReference type="Proteomes" id="UP001489004"/>
    </source>
</evidence>
<proteinExistence type="predicted"/>
<sequence>MSLDQFYKEFLGGQKQPAAQVFRVGHAKQTAPEPEYSQGAPEADAQDVLGSAAPLDVSAPASGGFLQAMADILGEVQEREVREGSSAAPIMPTKDPFPVAAHRKASKFALGRSRQKPNADAAEDEAEARLAAMTPKEIMQEQRDLQARLSPGALAFFQRRAARKQAGASKGLPPTPQTSQKLSLAASATAPKDAEAPMAGRLRFGLDGEVLGVDPEGQGAGAADVVSRDLLRQDEGTAAEGYTIREACTLEADIAVVLRRALDDRDLAVIAAAAEAILALVGGPVNRELPFGIADACPVTGLPCVPVRFLERPHPIGAWVANPTEPYVPQTRQELEEDAEEPPDAAKVARFDPLIGLVQMQVLPRICYVLDVLPRIRYVLDVARSPGAVQPLLDTLIHVAQAGHDTSQAVYQCPGLWRSVLGVLTSLPPAGRDASAVEGAYYGMRPKALTLVRVMCQASADLARELLQSGAGAAACRFLSASAMSDGSLGVAARDVPAMHLQVEAMRIWQTSAAYGVPLIHLDDVYPTICRYFEAQAGAAGAAPDAQQTAGPASPAPSAGAAGTGATPSTSKHPGG</sequence>
<protein>
    <recommendedName>
        <fullName evidence="2">RPAP1 N-terminal domain-containing protein</fullName>
    </recommendedName>
</protein>
<organism evidence="3 4">
    <name type="scientific">[Myrmecia] bisecta</name>
    <dbReference type="NCBI Taxonomy" id="41462"/>
    <lineage>
        <taxon>Eukaryota</taxon>
        <taxon>Viridiplantae</taxon>
        <taxon>Chlorophyta</taxon>
        <taxon>core chlorophytes</taxon>
        <taxon>Trebouxiophyceae</taxon>
        <taxon>Trebouxiales</taxon>
        <taxon>Trebouxiaceae</taxon>
        <taxon>Myrmecia</taxon>
    </lineage>
</organism>
<accession>A0AAW1QNZ4</accession>
<dbReference type="EMBL" id="JALJOR010000002">
    <property type="protein sequence ID" value="KAK9823144.1"/>
    <property type="molecule type" value="Genomic_DNA"/>
</dbReference>
<dbReference type="AlphaFoldDB" id="A0AAW1QNZ4"/>
<dbReference type="PANTHER" id="PTHR47605">
    <property type="entry name" value="TRANSCRIPTIONAL ELONGATION REGULATOR MINIYO"/>
    <property type="match status" value="1"/>
</dbReference>
<feature type="region of interest" description="Disordered" evidence="1">
    <location>
        <begin position="165"/>
        <end position="196"/>
    </location>
</feature>
<evidence type="ECO:0000259" key="2">
    <source>
        <dbReference type="Pfam" id="PF08621"/>
    </source>
</evidence>
<comment type="caution">
    <text evidence="3">The sequence shown here is derived from an EMBL/GenBank/DDBJ whole genome shotgun (WGS) entry which is preliminary data.</text>
</comment>
<dbReference type="InterPro" id="IPR055326">
    <property type="entry name" value="MINIYO"/>
</dbReference>
<evidence type="ECO:0000313" key="3">
    <source>
        <dbReference type="EMBL" id="KAK9823144.1"/>
    </source>
</evidence>
<reference evidence="3 4" key="1">
    <citation type="journal article" date="2024" name="Nat. Commun.">
        <title>Phylogenomics reveals the evolutionary origins of lichenization in chlorophyte algae.</title>
        <authorList>
            <person name="Puginier C."/>
            <person name="Libourel C."/>
            <person name="Otte J."/>
            <person name="Skaloud P."/>
            <person name="Haon M."/>
            <person name="Grisel S."/>
            <person name="Petersen M."/>
            <person name="Berrin J.G."/>
            <person name="Delaux P.M."/>
            <person name="Dal Grande F."/>
            <person name="Keller J."/>
        </authorList>
    </citation>
    <scope>NUCLEOTIDE SEQUENCE [LARGE SCALE GENOMIC DNA]</scope>
    <source>
        <strain evidence="3 4">SAG 2043</strain>
    </source>
</reference>
<gene>
    <name evidence="3" type="ORF">WJX72_000576</name>
</gene>
<dbReference type="InterPro" id="IPR013930">
    <property type="entry name" value="RPAP1_N"/>
</dbReference>
<keyword evidence="4" id="KW-1185">Reference proteome</keyword>
<name>A0AAW1QNZ4_9CHLO</name>
<feature type="region of interest" description="Disordered" evidence="1">
    <location>
        <begin position="543"/>
        <end position="576"/>
    </location>
</feature>
<dbReference type="Pfam" id="PF08621">
    <property type="entry name" value="RPAP1_N"/>
    <property type="match status" value="1"/>
</dbReference>
<feature type="domain" description="RPAP1 N-terminal" evidence="2">
    <location>
        <begin position="124"/>
        <end position="164"/>
    </location>
</feature>